<evidence type="ECO:0000313" key="8">
    <source>
        <dbReference type="EMBL" id="USJ27119.1"/>
    </source>
</evidence>
<dbReference type="InterPro" id="IPR051018">
    <property type="entry name" value="Bacteriophage_GH24"/>
</dbReference>
<evidence type="ECO:0000313" key="9">
    <source>
        <dbReference type="Proteomes" id="UP001055460"/>
    </source>
</evidence>
<dbReference type="CDD" id="cd00737">
    <property type="entry name" value="lyz_endolysin_autolysin"/>
    <property type="match status" value="1"/>
</dbReference>
<evidence type="ECO:0000256" key="3">
    <source>
        <dbReference type="ARBA" id="ARBA00022638"/>
    </source>
</evidence>
<keyword evidence="4 7" id="KW-0378">Hydrolase</keyword>
<accession>A0A9Q8YGD3</accession>
<sequence length="584" mass="61976">MKTSVRGICAMLAEEAIVLSAYNDGTGTMTIGAGHTAAAGPPVPRSGLTITLTEAINIFRTDLAKFEAQVQAAVRTPLAQHQFDALVSWHFNTGAISKAGLTQKLNAGDAVGAAAEFARWNKSNGKVLDGLVARREREAAMFAKGEYGSPKIRVLESRGGPDEIFTADQIETLLGGAPNSEEEQTTEELLANPISQLLPLNRPKQSAALTNTVLQEFRNLIPEEGRDDAVTLVAVRGYYLNSMGKESANDRGVYDDAIFIVEPSGVHNFNANTDPSRFGRGIARLKPRQAIRYRPGLHGFGRKNGPYPAFRQDSDCTVIRDETGEDTDSQDGRFWINLHRGGVTSTSSLGCQTVPPHQWNEFKTLVDGLLKKHGQETFYYLLVDQDDVPQEETTMPVITQPAPAPATTEANPAQLLQQILALAAMSRGHKPVNQGDMTWLVDVLRALVTQPTINGVVLNGAKPDPLASVSDPDLTPVNGALGKTLGNALDGRKTAIGAIGMLATTLLPIFFPQLAPVTAIAAPLIEGAANAGATAAATHAGGGLGSELVTAAFPVFAAISGWGVMGKVEKWVRALRGGLEAPAA</sequence>
<geneLocation type="plasmid" evidence="8 9">
    <name>pB</name>
</geneLocation>
<protein>
    <recommendedName>
        <fullName evidence="7">Lysozyme</fullName>
        <ecNumber evidence="7">3.2.1.17</ecNumber>
    </recommendedName>
</protein>
<dbReference type="EC" id="3.2.1.17" evidence="7"/>
<dbReference type="Pfam" id="PF00959">
    <property type="entry name" value="Phage_lysozyme"/>
    <property type="match status" value="1"/>
</dbReference>
<keyword evidence="6 7" id="KW-0326">Glycosidase</keyword>
<dbReference type="GO" id="GO:0042742">
    <property type="term" value="P:defense response to bacterium"/>
    <property type="evidence" value="ECO:0007669"/>
    <property type="project" value="UniProtKB-KW"/>
</dbReference>
<dbReference type="RefSeq" id="WP_060582061.1">
    <property type="nucleotide sequence ID" value="NZ_CP098809.1"/>
</dbReference>
<gene>
    <name evidence="8" type="ORF">NE863_32010</name>
</gene>
<keyword evidence="8" id="KW-0614">Plasmid</keyword>
<dbReference type="Gene3D" id="1.10.530.40">
    <property type="match status" value="1"/>
</dbReference>
<evidence type="ECO:0000256" key="4">
    <source>
        <dbReference type="ARBA" id="ARBA00022801"/>
    </source>
</evidence>
<dbReference type="InterPro" id="IPR002196">
    <property type="entry name" value="Glyco_hydro_24"/>
</dbReference>
<evidence type="ECO:0000256" key="5">
    <source>
        <dbReference type="ARBA" id="ARBA00023200"/>
    </source>
</evidence>
<dbReference type="AlphaFoldDB" id="A0A9Q8YGD3"/>
<keyword evidence="3 7" id="KW-0081">Bacteriolytic enzyme</keyword>
<evidence type="ECO:0000256" key="1">
    <source>
        <dbReference type="ARBA" id="ARBA00000632"/>
    </source>
</evidence>
<keyword evidence="5" id="KW-1035">Host cytoplasm</keyword>
<dbReference type="InterPro" id="IPR033907">
    <property type="entry name" value="Endolysin_autolysin"/>
</dbReference>
<proteinExistence type="inferred from homology"/>
<dbReference type="GO" id="GO:0031640">
    <property type="term" value="P:killing of cells of another organism"/>
    <property type="evidence" value="ECO:0007669"/>
    <property type="project" value="UniProtKB-KW"/>
</dbReference>
<dbReference type="EMBL" id="CP098809">
    <property type="protein sequence ID" value="USJ27119.1"/>
    <property type="molecule type" value="Genomic_DNA"/>
</dbReference>
<dbReference type="SUPFAM" id="SSF53955">
    <property type="entry name" value="Lysozyme-like"/>
    <property type="match status" value="1"/>
</dbReference>
<comment type="catalytic activity">
    <reaction evidence="1 7">
        <text>Hydrolysis of (1-&gt;4)-beta-linkages between N-acetylmuramic acid and N-acetyl-D-glucosamine residues in a peptidoglycan and between N-acetyl-D-glucosamine residues in chitodextrins.</text>
        <dbReference type="EC" id="3.2.1.17"/>
    </reaction>
</comment>
<organism evidence="8 9">
    <name type="scientific">Ensifer adhaerens</name>
    <name type="common">Sinorhizobium morelense</name>
    <dbReference type="NCBI Taxonomy" id="106592"/>
    <lineage>
        <taxon>Bacteria</taxon>
        <taxon>Pseudomonadati</taxon>
        <taxon>Pseudomonadota</taxon>
        <taxon>Alphaproteobacteria</taxon>
        <taxon>Hyphomicrobiales</taxon>
        <taxon>Rhizobiaceae</taxon>
        <taxon>Sinorhizobium/Ensifer group</taxon>
        <taxon>Ensifer</taxon>
    </lineage>
</organism>
<dbReference type="GO" id="GO:0009253">
    <property type="term" value="P:peptidoglycan catabolic process"/>
    <property type="evidence" value="ECO:0007669"/>
    <property type="project" value="InterPro"/>
</dbReference>
<dbReference type="PANTHER" id="PTHR38107">
    <property type="match status" value="1"/>
</dbReference>
<evidence type="ECO:0000256" key="2">
    <source>
        <dbReference type="ARBA" id="ARBA00022529"/>
    </source>
</evidence>
<dbReference type="InterPro" id="IPR023347">
    <property type="entry name" value="Lysozyme_dom_sf"/>
</dbReference>
<evidence type="ECO:0000256" key="7">
    <source>
        <dbReference type="RuleBase" id="RU003788"/>
    </source>
</evidence>
<dbReference type="Proteomes" id="UP001055460">
    <property type="component" value="Plasmid pB"/>
</dbReference>
<dbReference type="PANTHER" id="PTHR38107:SF3">
    <property type="entry name" value="LYSOZYME RRRD-RELATED"/>
    <property type="match status" value="1"/>
</dbReference>
<evidence type="ECO:0000256" key="6">
    <source>
        <dbReference type="ARBA" id="ARBA00023295"/>
    </source>
</evidence>
<comment type="similarity">
    <text evidence="7">Belongs to the glycosyl hydrolase 24 family.</text>
</comment>
<dbReference type="InterPro" id="IPR023346">
    <property type="entry name" value="Lysozyme-like_dom_sf"/>
</dbReference>
<name>A0A9Q8YGD3_ENSAD</name>
<keyword evidence="2 7" id="KW-0929">Antimicrobial</keyword>
<dbReference type="InterPro" id="IPR034690">
    <property type="entry name" value="Endolysin_T4_type"/>
</dbReference>
<dbReference type="GO" id="GO:0003796">
    <property type="term" value="F:lysozyme activity"/>
    <property type="evidence" value="ECO:0007669"/>
    <property type="project" value="UniProtKB-EC"/>
</dbReference>
<dbReference type="GO" id="GO:0016998">
    <property type="term" value="P:cell wall macromolecule catabolic process"/>
    <property type="evidence" value="ECO:0007669"/>
    <property type="project" value="InterPro"/>
</dbReference>
<reference evidence="8" key="1">
    <citation type="submission" date="2022-06" db="EMBL/GenBank/DDBJ databases">
        <title>Physiological and biochemical characterization and genomic elucidation of a strain of the genus Ensifer adhaerens M8 that combines arsenic oxidation and chromium reduction.</title>
        <authorList>
            <person name="Li X."/>
            <person name="Yu c."/>
        </authorList>
    </citation>
    <scope>NUCLEOTIDE SEQUENCE</scope>
    <source>
        <strain evidence="8">M8</strain>
        <plasmid evidence="8">pB</plasmid>
    </source>
</reference>
<dbReference type="HAMAP" id="MF_04110">
    <property type="entry name" value="ENDOLYSIN_T4"/>
    <property type="match status" value="1"/>
</dbReference>